<name>A0AAJ7FQT1_CEPCN</name>
<dbReference type="AlphaFoldDB" id="A0AAJ7FQT1"/>
<accession>A0AAJ7FQT1</accession>
<proteinExistence type="predicted"/>
<sequence>MSKEAAKRKREEYEMQLFGFHSRAVYARLEDIVREKIRSRCEKLAECIEKKYTPDEEALRVLRSETERLVKVYHEGCQPHLKTIYTATNKFVHIPDNVLLNEDKSQAVQYTEEEFEKMKSTLENLQKRTKRATILNAALKQEMEDLEQFKDFKCIAERLCNVIENAIEYPQVDMKIAKLQQAYLVLDNHLKQLKTTSYKEKHNPKIDNNELESVDLFS</sequence>
<keyword evidence="1" id="KW-0175">Coiled coil</keyword>
<dbReference type="RefSeq" id="XP_015603693.1">
    <property type="nucleotide sequence ID" value="XM_015748207.2"/>
</dbReference>
<evidence type="ECO:0000256" key="1">
    <source>
        <dbReference type="SAM" id="Coils"/>
    </source>
</evidence>
<keyword evidence="2" id="KW-1185">Reference proteome</keyword>
<reference evidence="3" key="1">
    <citation type="submission" date="2025-08" db="UniProtKB">
        <authorList>
            <consortium name="RefSeq"/>
        </authorList>
    </citation>
    <scope>IDENTIFICATION</scope>
</reference>
<dbReference type="Proteomes" id="UP000694920">
    <property type="component" value="Unplaced"/>
</dbReference>
<organism evidence="2 3">
    <name type="scientific">Cephus cinctus</name>
    <name type="common">Wheat stem sawfly</name>
    <dbReference type="NCBI Taxonomy" id="211228"/>
    <lineage>
        <taxon>Eukaryota</taxon>
        <taxon>Metazoa</taxon>
        <taxon>Ecdysozoa</taxon>
        <taxon>Arthropoda</taxon>
        <taxon>Hexapoda</taxon>
        <taxon>Insecta</taxon>
        <taxon>Pterygota</taxon>
        <taxon>Neoptera</taxon>
        <taxon>Endopterygota</taxon>
        <taxon>Hymenoptera</taxon>
        <taxon>Cephoidea</taxon>
        <taxon>Cephidae</taxon>
        <taxon>Cephus</taxon>
    </lineage>
</organism>
<protein>
    <submittedName>
        <fullName evidence="3">Protein MIS12 homolog isoform X1</fullName>
    </submittedName>
</protein>
<dbReference type="KEGG" id="ccin:107271791"/>
<evidence type="ECO:0000313" key="3">
    <source>
        <dbReference type="RefSeq" id="XP_015603693.1"/>
    </source>
</evidence>
<gene>
    <name evidence="3" type="primary">LOC107271791</name>
</gene>
<dbReference type="GeneID" id="107271791"/>
<feature type="coiled-coil region" evidence="1">
    <location>
        <begin position="108"/>
        <end position="142"/>
    </location>
</feature>
<evidence type="ECO:0000313" key="2">
    <source>
        <dbReference type="Proteomes" id="UP000694920"/>
    </source>
</evidence>